<dbReference type="EMBL" id="LR130778">
    <property type="protein sequence ID" value="VDN46717.1"/>
    <property type="molecule type" value="Genomic_DNA"/>
</dbReference>
<dbReference type="Pfam" id="PF14526">
    <property type="entry name" value="Cass2"/>
    <property type="match status" value="1"/>
</dbReference>
<proteinExistence type="predicted"/>
<dbReference type="RefSeq" id="WP_125136171.1">
    <property type="nucleotide sequence ID" value="NZ_LR130778.1"/>
</dbReference>
<accession>A0A3P7PQS7</accession>
<dbReference type="InterPro" id="IPR029441">
    <property type="entry name" value="Cass2"/>
</dbReference>
<dbReference type="OrthoDB" id="9782503at2"/>
<dbReference type="GO" id="GO:0003700">
    <property type="term" value="F:DNA-binding transcription factor activity"/>
    <property type="evidence" value="ECO:0007669"/>
    <property type="project" value="InterPro"/>
</dbReference>
<evidence type="ECO:0000313" key="5">
    <source>
        <dbReference type="EMBL" id="VDN46717.1"/>
    </source>
</evidence>
<dbReference type="GO" id="GO:0043565">
    <property type="term" value="F:sequence-specific DNA binding"/>
    <property type="evidence" value="ECO:0007669"/>
    <property type="project" value="InterPro"/>
</dbReference>
<gene>
    <name evidence="5" type="ORF">PATL70BA_0843</name>
</gene>
<name>A0A3P7PQS7_9FIRM</name>
<sequence length="275" mass="31753">MHDMEMVLHTINYIEDHLKEKLSVDQISDVAGFSKYHFTMLFSKMTGLSPYDYYRGRKVTEAIHYMEEKSCKIIEAAYEFGFGSPEVFGRACSAVFGKVPSAIRKEVEAGVFTGVKRMDEAYLWFVSSYNRKPVLKFMSDLELLGIGYFSENSFETLRHMTREQLAGLDTDNTKEIYKVSWLSKGPKGYMNFIGKQSRGEADNESHLIKKIPKMAYLLFDMIEDVGQIDYFMSYIYNHYLPASPYKEALPYHLEVMSVEGQARNSRLFIPVVPRS</sequence>
<reference evidence="5 6" key="1">
    <citation type="submission" date="2018-09" db="EMBL/GenBank/DDBJ databases">
        <authorList>
            <person name="Postec A."/>
        </authorList>
    </citation>
    <scope>NUCLEOTIDE SEQUENCE [LARGE SCALE GENOMIC DNA]</scope>
    <source>
        <strain evidence="5">70B-A</strain>
    </source>
</reference>
<evidence type="ECO:0000256" key="1">
    <source>
        <dbReference type="ARBA" id="ARBA00023015"/>
    </source>
</evidence>
<evidence type="ECO:0000313" key="6">
    <source>
        <dbReference type="Proteomes" id="UP000279029"/>
    </source>
</evidence>
<dbReference type="AlphaFoldDB" id="A0A3P7PQS7"/>
<dbReference type="SUPFAM" id="SSF46689">
    <property type="entry name" value="Homeodomain-like"/>
    <property type="match status" value="2"/>
</dbReference>
<dbReference type="PANTHER" id="PTHR47504">
    <property type="entry name" value="RIGHT ORIGIN-BINDING PROTEIN"/>
    <property type="match status" value="1"/>
</dbReference>
<keyword evidence="1" id="KW-0805">Transcription regulation</keyword>
<evidence type="ECO:0000259" key="4">
    <source>
        <dbReference type="PROSITE" id="PS01124"/>
    </source>
</evidence>
<evidence type="ECO:0000256" key="3">
    <source>
        <dbReference type="ARBA" id="ARBA00023163"/>
    </source>
</evidence>
<protein>
    <recommendedName>
        <fullName evidence="4">HTH araC/xylS-type domain-containing protein</fullName>
    </recommendedName>
</protein>
<keyword evidence="2" id="KW-0238">DNA-binding</keyword>
<organism evidence="5 6">
    <name type="scientific">Petrocella atlantisensis</name>
    <dbReference type="NCBI Taxonomy" id="2173034"/>
    <lineage>
        <taxon>Bacteria</taxon>
        <taxon>Bacillati</taxon>
        <taxon>Bacillota</taxon>
        <taxon>Clostridia</taxon>
        <taxon>Lachnospirales</taxon>
        <taxon>Vallitaleaceae</taxon>
        <taxon>Petrocella</taxon>
    </lineage>
</organism>
<dbReference type="PROSITE" id="PS01124">
    <property type="entry name" value="HTH_ARAC_FAMILY_2"/>
    <property type="match status" value="1"/>
</dbReference>
<dbReference type="Pfam" id="PF12833">
    <property type="entry name" value="HTH_18"/>
    <property type="match status" value="1"/>
</dbReference>
<keyword evidence="3" id="KW-0804">Transcription</keyword>
<dbReference type="InterPro" id="IPR018060">
    <property type="entry name" value="HTH_AraC"/>
</dbReference>
<feature type="domain" description="HTH araC/xylS-type" evidence="4">
    <location>
        <begin position="8"/>
        <end position="106"/>
    </location>
</feature>
<dbReference type="KEGG" id="cbar:PATL70BA_0843"/>
<dbReference type="Proteomes" id="UP000279029">
    <property type="component" value="Chromosome"/>
</dbReference>
<dbReference type="InterPro" id="IPR009057">
    <property type="entry name" value="Homeodomain-like_sf"/>
</dbReference>
<dbReference type="Gene3D" id="1.10.10.60">
    <property type="entry name" value="Homeodomain-like"/>
    <property type="match status" value="2"/>
</dbReference>
<dbReference type="PANTHER" id="PTHR47504:SF5">
    <property type="entry name" value="RIGHT ORIGIN-BINDING PROTEIN"/>
    <property type="match status" value="1"/>
</dbReference>
<dbReference type="SMART" id="SM00342">
    <property type="entry name" value="HTH_ARAC"/>
    <property type="match status" value="1"/>
</dbReference>
<keyword evidence="6" id="KW-1185">Reference proteome</keyword>
<dbReference type="InterPro" id="IPR011256">
    <property type="entry name" value="Reg_factor_effector_dom_sf"/>
</dbReference>
<dbReference type="InterPro" id="IPR050959">
    <property type="entry name" value="MarA-like"/>
</dbReference>
<dbReference type="Gene3D" id="3.20.80.10">
    <property type="entry name" value="Regulatory factor, effector binding domain"/>
    <property type="match status" value="1"/>
</dbReference>
<evidence type="ECO:0000256" key="2">
    <source>
        <dbReference type="ARBA" id="ARBA00023125"/>
    </source>
</evidence>